<dbReference type="OMA" id="TCRDWRR"/>
<dbReference type="Proteomes" id="UP000091857">
    <property type="component" value="Chromosome 13"/>
</dbReference>
<feature type="region of interest" description="Disordered" evidence="1">
    <location>
        <begin position="1"/>
        <end position="23"/>
    </location>
</feature>
<protein>
    <submittedName>
        <fullName evidence="2">Uncharacterized protein</fullName>
    </submittedName>
</protein>
<dbReference type="PANTHER" id="PTHR33132:SF131">
    <property type="entry name" value="SERINE-RICH PROTEIN-RELATED"/>
    <property type="match status" value="1"/>
</dbReference>
<dbReference type="EMBL" id="CM004399">
    <property type="protein sequence ID" value="OAY32507.1"/>
    <property type="molecule type" value="Genomic_DNA"/>
</dbReference>
<dbReference type="PANTHER" id="PTHR33132">
    <property type="entry name" value="OSJNBB0118P14.9 PROTEIN"/>
    <property type="match status" value="1"/>
</dbReference>
<evidence type="ECO:0000313" key="3">
    <source>
        <dbReference type="Proteomes" id="UP000091857"/>
    </source>
</evidence>
<evidence type="ECO:0000256" key="1">
    <source>
        <dbReference type="SAM" id="MobiDB-lite"/>
    </source>
</evidence>
<comment type="caution">
    <text evidence="2">The sequence shown here is derived from an EMBL/GenBank/DDBJ whole genome shotgun (WGS) entry which is preliminary data.</text>
</comment>
<gene>
    <name evidence="2" type="ORF">MANES_13G023600v8</name>
</gene>
<evidence type="ECO:0000313" key="2">
    <source>
        <dbReference type="EMBL" id="OAY32507.1"/>
    </source>
</evidence>
<proteinExistence type="predicted"/>
<accession>A0A2C9UNC1</accession>
<name>A0A2C9UNC1_MANES</name>
<organism evidence="2 3">
    <name type="scientific">Manihot esculenta</name>
    <name type="common">Cassava</name>
    <name type="synonym">Jatropha manihot</name>
    <dbReference type="NCBI Taxonomy" id="3983"/>
    <lineage>
        <taxon>Eukaryota</taxon>
        <taxon>Viridiplantae</taxon>
        <taxon>Streptophyta</taxon>
        <taxon>Embryophyta</taxon>
        <taxon>Tracheophyta</taxon>
        <taxon>Spermatophyta</taxon>
        <taxon>Magnoliopsida</taxon>
        <taxon>eudicotyledons</taxon>
        <taxon>Gunneridae</taxon>
        <taxon>Pentapetalae</taxon>
        <taxon>rosids</taxon>
        <taxon>fabids</taxon>
        <taxon>Malpighiales</taxon>
        <taxon>Euphorbiaceae</taxon>
        <taxon>Crotonoideae</taxon>
        <taxon>Manihoteae</taxon>
        <taxon>Manihot</taxon>
    </lineage>
</organism>
<sequence>MESGHIISKTNNTKVEIPSSDHDNISSDVVAKCQVTMPQLTKNNCLCSPTTHAGSFRCRLHRGPNLRRTKGIDSALSLRDSASKVNATADDPAATH</sequence>
<reference evidence="3" key="1">
    <citation type="journal article" date="2016" name="Nat. Biotechnol.">
        <title>Sequencing wild and cultivated cassava and related species reveals extensive interspecific hybridization and genetic diversity.</title>
        <authorList>
            <person name="Bredeson J.V."/>
            <person name="Lyons J.B."/>
            <person name="Prochnik S.E."/>
            <person name="Wu G.A."/>
            <person name="Ha C.M."/>
            <person name="Edsinger-Gonzales E."/>
            <person name="Grimwood J."/>
            <person name="Schmutz J."/>
            <person name="Rabbi I.Y."/>
            <person name="Egesi C."/>
            <person name="Nauluvula P."/>
            <person name="Lebot V."/>
            <person name="Ndunguru J."/>
            <person name="Mkamilo G."/>
            <person name="Bart R.S."/>
            <person name="Setter T.L."/>
            <person name="Gleadow R.M."/>
            <person name="Kulakow P."/>
            <person name="Ferguson M.E."/>
            <person name="Rounsley S."/>
            <person name="Rokhsar D.S."/>
        </authorList>
    </citation>
    <scope>NUCLEOTIDE SEQUENCE [LARGE SCALE GENOMIC DNA]</scope>
    <source>
        <strain evidence="3">cv. AM560-2</strain>
    </source>
</reference>
<dbReference type="AlphaFoldDB" id="A0A2C9UNC1"/>
<keyword evidence="3" id="KW-1185">Reference proteome</keyword>
<dbReference type="Gramene" id="Manes.13G023600.1.v8.1">
    <property type="protein sequence ID" value="Manes.13G023600.1.v8.1.CDS.1"/>
    <property type="gene ID" value="Manes.13G023600.v8.1"/>
</dbReference>